<evidence type="ECO:0000256" key="1">
    <source>
        <dbReference type="SAM" id="Phobius"/>
    </source>
</evidence>
<dbReference type="STRING" id="1108045.GORHZ_205_00190"/>
<feature type="transmembrane region" description="Helical" evidence="1">
    <location>
        <begin position="12"/>
        <end position="33"/>
    </location>
</feature>
<feature type="transmembrane region" description="Helical" evidence="1">
    <location>
        <begin position="87"/>
        <end position="111"/>
    </location>
</feature>
<protein>
    <recommendedName>
        <fullName evidence="4">DUF4386 domain-containing protein</fullName>
    </recommendedName>
</protein>
<dbReference type="AlphaFoldDB" id="K6WLN9"/>
<evidence type="ECO:0008006" key="4">
    <source>
        <dbReference type="Google" id="ProtNLM"/>
    </source>
</evidence>
<evidence type="ECO:0000313" key="2">
    <source>
        <dbReference type="EMBL" id="GAB93077.1"/>
    </source>
</evidence>
<comment type="caution">
    <text evidence="2">The sequence shown here is derived from an EMBL/GenBank/DDBJ whole genome shotgun (WGS) entry which is preliminary data.</text>
</comment>
<dbReference type="Pfam" id="PF14329">
    <property type="entry name" value="DUF4386"/>
    <property type="match status" value="1"/>
</dbReference>
<keyword evidence="1" id="KW-0812">Transmembrane</keyword>
<reference evidence="2 3" key="1">
    <citation type="submission" date="2012-08" db="EMBL/GenBank/DDBJ databases">
        <title>Whole genome shotgun sequence of Gordonia rhizosphera NBRC 16068.</title>
        <authorList>
            <person name="Takarada H."/>
            <person name="Isaki S."/>
            <person name="Hosoyama A."/>
            <person name="Tsuchikane K."/>
            <person name="Katsumata H."/>
            <person name="Baba S."/>
            <person name="Ohji S."/>
            <person name="Yamazaki S."/>
            <person name="Fujita N."/>
        </authorList>
    </citation>
    <scope>NUCLEOTIDE SEQUENCE [LARGE SCALE GENOMIC DNA]</scope>
    <source>
        <strain evidence="2 3">NBRC 16068</strain>
    </source>
</reference>
<keyword evidence="1" id="KW-0472">Membrane</keyword>
<dbReference type="InterPro" id="IPR025495">
    <property type="entry name" value="DUF4386"/>
</dbReference>
<dbReference type="RefSeq" id="WP_006337971.1">
    <property type="nucleotide sequence ID" value="NZ_BAHC01000205.1"/>
</dbReference>
<gene>
    <name evidence="2" type="ORF">GORHZ_205_00190</name>
</gene>
<keyword evidence="1" id="KW-1133">Transmembrane helix</keyword>
<feature type="transmembrane region" description="Helical" evidence="1">
    <location>
        <begin position="53"/>
        <end position="75"/>
    </location>
</feature>
<keyword evidence="3" id="KW-1185">Reference proteome</keyword>
<dbReference type="eggNOG" id="ENOG503167U">
    <property type="taxonomic scope" value="Bacteria"/>
</dbReference>
<name>K6WLN9_9ACTN</name>
<dbReference type="OrthoDB" id="1160166at2"/>
<evidence type="ECO:0000313" key="3">
    <source>
        <dbReference type="Proteomes" id="UP000008363"/>
    </source>
</evidence>
<proteinExistence type="predicted"/>
<feature type="transmembrane region" description="Helical" evidence="1">
    <location>
        <begin position="194"/>
        <end position="216"/>
    </location>
</feature>
<feature type="transmembrane region" description="Helical" evidence="1">
    <location>
        <begin position="131"/>
        <end position="152"/>
    </location>
</feature>
<sequence length="238" mass="24326">MTSQKTTARATGAWYLGLGITGMVGFLLIRPAIWVDDDAAATLANLTEKEGLARLGLALEMAIVVTQALAAIWFYKLYRSVNHVAGVAVAAFGLVNAVAIMASAVFMASALAVAGDSSLAPAGDAAATVGLLHQLSTAAWGIGALFFGLWLIPMGWAAITSGRFPAVLGWILVAGGAGYVLSSFVDYGLVGAPSLLVDLLAFPATIGEFWMIGYLLTLGIRSASATAPTSRAATSASS</sequence>
<dbReference type="EMBL" id="BAHC01000205">
    <property type="protein sequence ID" value="GAB93077.1"/>
    <property type="molecule type" value="Genomic_DNA"/>
</dbReference>
<organism evidence="2 3">
    <name type="scientific">Gordonia rhizosphera NBRC 16068</name>
    <dbReference type="NCBI Taxonomy" id="1108045"/>
    <lineage>
        <taxon>Bacteria</taxon>
        <taxon>Bacillati</taxon>
        <taxon>Actinomycetota</taxon>
        <taxon>Actinomycetes</taxon>
        <taxon>Mycobacteriales</taxon>
        <taxon>Gordoniaceae</taxon>
        <taxon>Gordonia</taxon>
    </lineage>
</organism>
<feature type="transmembrane region" description="Helical" evidence="1">
    <location>
        <begin position="164"/>
        <end position="182"/>
    </location>
</feature>
<dbReference type="Proteomes" id="UP000008363">
    <property type="component" value="Unassembled WGS sequence"/>
</dbReference>
<accession>K6WLN9</accession>